<proteinExistence type="predicted"/>
<dbReference type="Proteomes" id="UP000010471">
    <property type="component" value="Chromosome"/>
</dbReference>
<dbReference type="PANTHER" id="PTHR34800">
    <property type="entry name" value="TETRAPYRROLE-BINDING PROTEIN, CHLOROPLASTIC"/>
    <property type="match status" value="1"/>
</dbReference>
<accession>K9WDM9</accession>
<organism evidence="2 3">
    <name type="scientific">Allocoleopsis franciscana PCC 7113</name>
    <dbReference type="NCBI Taxonomy" id="1173027"/>
    <lineage>
        <taxon>Bacteria</taxon>
        <taxon>Bacillati</taxon>
        <taxon>Cyanobacteriota</taxon>
        <taxon>Cyanophyceae</taxon>
        <taxon>Coleofasciculales</taxon>
        <taxon>Coleofasciculaceae</taxon>
        <taxon>Allocoleopsis</taxon>
        <taxon>Allocoleopsis franciscana</taxon>
    </lineage>
</organism>
<dbReference type="InterPro" id="IPR037215">
    <property type="entry name" value="GUN4-like_sf"/>
</dbReference>
<dbReference type="HOGENOM" id="CLU_097086_0_0_3"/>
<evidence type="ECO:0000259" key="1">
    <source>
        <dbReference type="Pfam" id="PF05419"/>
    </source>
</evidence>
<name>K9WDM9_9CYAN</name>
<dbReference type="Gene3D" id="1.10.10.1770">
    <property type="entry name" value="Gun4-like"/>
    <property type="match status" value="1"/>
</dbReference>
<dbReference type="Gene3D" id="1.25.40.620">
    <property type="match status" value="1"/>
</dbReference>
<dbReference type="GO" id="GO:0046906">
    <property type="term" value="F:tetrapyrrole binding"/>
    <property type="evidence" value="ECO:0007669"/>
    <property type="project" value="TreeGrafter"/>
</dbReference>
<dbReference type="EMBL" id="CP003630">
    <property type="protein sequence ID" value="AFZ18500.1"/>
    <property type="molecule type" value="Genomic_DNA"/>
</dbReference>
<protein>
    <submittedName>
        <fullName evidence="2">GUN4 protein</fullName>
    </submittedName>
</protein>
<feature type="domain" description="GUN4-like" evidence="1">
    <location>
        <begin position="75"/>
        <end position="214"/>
    </location>
</feature>
<dbReference type="CDD" id="cd16383">
    <property type="entry name" value="GUN4"/>
    <property type="match status" value="1"/>
</dbReference>
<reference evidence="2 3" key="1">
    <citation type="submission" date="2012-06" db="EMBL/GenBank/DDBJ databases">
        <title>Finished chromosome of genome of Microcoleus sp. PCC 7113.</title>
        <authorList>
            <consortium name="US DOE Joint Genome Institute"/>
            <person name="Gugger M."/>
            <person name="Coursin T."/>
            <person name="Rippka R."/>
            <person name="Tandeau De Marsac N."/>
            <person name="Huntemann M."/>
            <person name="Wei C.-L."/>
            <person name="Han J."/>
            <person name="Detter J.C."/>
            <person name="Han C."/>
            <person name="Tapia R."/>
            <person name="Chen A."/>
            <person name="Kyrpides N."/>
            <person name="Mavromatis K."/>
            <person name="Markowitz V."/>
            <person name="Szeto E."/>
            <person name="Ivanova N."/>
            <person name="Pagani I."/>
            <person name="Pati A."/>
            <person name="Goodwin L."/>
            <person name="Nordberg H.P."/>
            <person name="Cantor M.N."/>
            <person name="Hua S.X."/>
            <person name="Woyke T."/>
            <person name="Kerfeld C.A."/>
        </authorList>
    </citation>
    <scope>NUCLEOTIDE SEQUENCE [LARGE SCALE GENOMIC DNA]</scope>
    <source>
        <strain evidence="2 3">PCC 7113</strain>
    </source>
</reference>
<dbReference type="Pfam" id="PF05419">
    <property type="entry name" value="GUN4"/>
    <property type="match status" value="1"/>
</dbReference>
<keyword evidence="3" id="KW-1185">Reference proteome</keyword>
<gene>
    <name evidence="2" type="ORF">Mic7113_2715</name>
</gene>
<dbReference type="InterPro" id="IPR008629">
    <property type="entry name" value="GUN4-like"/>
</dbReference>
<dbReference type="PANTHER" id="PTHR34800:SF1">
    <property type="entry name" value="TETRAPYRROLE-BINDING PROTEIN, CHLOROPLASTIC"/>
    <property type="match status" value="1"/>
</dbReference>
<sequence length="262" mass="29905">MGLEELKSHLSSKSKETRIAVLSEALKCGQPGKNWIFQILKHETGPVQWGAYDVLWDSANESTRQKLLPYWPLHSEVGVDYTRLRDLLAAGQWKEAEGETKKVMLKAAGREKEGLLDREASENFPIVDLRTIDQLWVKFSKGRFGFSVQKQILQRLVGEENVNPETSERRRVAEDFKVHINEFGEQVGWRMAGNWLNFRDLMFDTCAPEGHLPSPSFATPCNGNEGEEQQPWGRWCVSFCFGGIKCGVLFLGWWSLLSRLDS</sequence>
<evidence type="ECO:0000313" key="2">
    <source>
        <dbReference type="EMBL" id="AFZ18500.1"/>
    </source>
</evidence>
<dbReference type="SUPFAM" id="SSF140869">
    <property type="entry name" value="GUN4-like"/>
    <property type="match status" value="1"/>
</dbReference>
<evidence type="ECO:0000313" key="3">
    <source>
        <dbReference type="Proteomes" id="UP000010471"/>
    </source>
</evidence>
<dbReference type="STRING" id="1173027.Mic7113_2715"/>
<dbReference type="KEGG" id="mic:Mic7113_2715"/>
<dbReference type="eggNOG" id="COG0515">
    <property type="taxonomic scope" value="Bacteria"/>
</dbReference>
<dbReference type="AlphaFoldDB" id="K9WDM9"/>